<keyword evidence="3" id="KW-1185">Reference proteome</keyword>
<organism evidence="2 3">
    <name type="scientific">Paenibacillus montaniterrae</name>
    <dbReference type="NCBI Taxonomy" id="429341"/>
    <lineage>
        <taxon>Bacteria</taxon>
        <taxon>Bacillati</taxon>
        <taxon>Bacillota</taxon>
        <taxon>Bacilli</taxon>
        <taxon>Bacillales</taxon>
        <taxon>Paenibacillaceae</taxon>
        <taxon>Paenibacillus</taxon>
    </lineage>
</organism>
<dbReference type="Pfam" id="PF13799">
    <property type="entry name" value="DUF4183"/>
    <property type="match status" value="1"/>
</dbReference>
<gene>
    <name evidence="2" type="ORF">J40TS1_25630</name>
</gene>
<sequence>MGRKRACTIRRVRTIEIRPKVKRYFYITPTNIELTEDGYVISPKQCMNDRGNAAESFCNFGKAGYFNLYINGVMQGGSLYKVNSRRLALTATGQTIYEGTPIILESIGFYLVKKK</sequence>
<reference evidence="2" key="1">
    <citation type="submission" date="2021-03" db="EMBL/GenBank/DDBJ databases">
        <title>Antimicrobial resistance genes in bacteria isolated from Japanese honey, and their potential for conferring macrolide and lincosamide resistance in the American foulbrood pathogen Paenibacillus larvae.</title>
        <authorList>
            <person name="Okamoto M."/>
            <person name="Kumagai M."/>
            <person name="Kanamori H."/>
            <person name="Takamatsu D."/>
        </authorList>
    </citation>
    <scope>NUCLEOTIDE SEQUENCE</scope>
    <source>
        <strain evidence="2">J40TS1</strain>
    </source>
</reference>
<comment type="caution">
    <text evidence="2">The sequence shown here is derived from an EMBL/GenBank/DDBJ whole genome shotgun (WGS) entry which is preliminary data.</text>
</comment>
<dbReference type="Proteomes" id="UP000683139">
    <property type="component" value="Unassembled WGS sequence"/>
</dbReference>
<name>A0A919YRB1_9BACL</name>
<evidence type="ECO:0000259" key="1">
    <source>
        <dbReference type="Pfam" id="PF13799"/>
    </source>
</evidence>
<dbReference type="InterPro" id="IPR025237">
    <property type="entry name" value="DUF4183"/>
</dbReference>
<dbReference type="EMBL" id="BOSE01000004">
    <property type="protein sequence ID" value="GIP16921.1"/>
    <property type="molecule type" value="Genomic_DNA"/>
</dbReference>
<feature type="domain" description="DUF4183" evidence="1">
    <location>
        <begin position="63"/>
        <end position="105"/>
    </location>
</feature>
<dbReference type="AlphaFoldDB" id="A0A919YRB1"/>
<evidence type="ECO:0000313" key="2">
    <source>
        <dbReference type="EMBL" id="GIP16921.1"/>
    </source>
</evidence>
<proteinExistence type="predicted"/>
<accession>A0A919YRB1</accession>
<evidence type="ECO:0000313" key="3">
    <source>
        <dbReference type="Proteomes" id="UP000683139"/>
    </source>
</evidence>
<protein>
    <recommendedName>
        <fullName evidence="1">DUF4183 domain-containing protein</fullName>
    </recommendedName>
</protein>